<evidence type="ECO:0000256" key="3">
    <source>
        <dbReference type="ARBA" id="ARBA00022448"/>
    </source>
</evidence>
<accession>A0A2H0RDA1</accession>
<sequence length="353" mass="38708">MLEYKREKDLTIITTGTLVRAALVIVTLVAAYLLRDLILVILTSVVIASAIEPMVASITRRRVHRTIAVLFIYAGVIVFLGVLLFVFLPPLIADLSQLSAVLPQLADDPGILQPFFNTFPGIPEALRGGFQVVDLLPGATELATGISGGVAATAGFLFFGLFQFVLTIVLSFYLSVQRDGVESFLRLVTAQKHESYVLDLWERARRKIGLWMQGQLLLALFIGVFVYLGLAIFNIKYALLLAILAAVFEIIPVFGPILAAIPGVAVGFTYGITTGFFVLAFYIIIQQFENHLIYPLVVRKITGIPPLLVILALVAGAQLFGFLGLILAVPLATVFVEVMNDYERKKRQRPETV</sequence>
<feature type="transmembrane region" description="Helical" evidence="8">
    <location>
        <begin position="308"/>
        <end position="339"/>
    </location>
</feature>
<dbReference type="PANTHER" id="PTHR21716">
    <property type="entry name" value="TRANSMEMBRANE PROTEIN"/>
    <property type="match status" value="1"/>
</dbReference>
<evidence type="ECO:0000256" key="5">
    <source>
        <dbReference type="ARBA" id="ARBA00022692"/>
    </source>
</evidence>
<evidence type="ECO:0000313" key="9">
    <source>
        <dbReference type="EMBL" id="PIR44420.1"/>
    </source>
</evidence>
<dbReference type="EMBL" id="PCYI01000030">
    <property type="protein sequence ID" value="PIR44420.1"/>
    <property type="molecule type" value="Genomic_DNA"/>
</dbReference>
<comment type="caution">
    <text evidence="9">The sequence shown here is derived from an EMBL/GenBank/DDBJ whole genome shotgun (WGS) entry which is preliminary data.</text>
</comment>
<evidence type="ECO:0000256" key="1">
    <source>
        <dbReference type="ARBA" id="ARBA00004651"/>
    </source>
</evidence>
<dbReference type="GO" id="GO:0016020">
    <property type="term" value="C:membrane"/>
    <property type="evidence" value="ECO:0007669"/>
    <property type="project" value="UniProtKB-SubCell"/>
</dbReference>
<comment type="subcellular location">
    <subcellularLocation>
        <location evidence="1">Cell membrane</location>
        <topology evidence="1">Multi-pass membrane protein</topology>
    </subcellularLocation>
</comment>
<feature type="transmembrane region" description="Helical" evidence="8">
    <location>
        <begin position="12"/>
        <end position="31"/>
    </location>
</feature>
<evidence type="ECO:0000256" key="7">
    <source>
        <dbReference type="ARBA" id="ARBA00023136"/>
    </source>
</evidence>
<gene>
    <name evidence="9" type="ORF">COV10_04755</name>
</gene>
<keyword evidence="3" id="KW-0813">Transport</keyword>
<dbReference type="GO" id="GO:0055085">
    <property type="term" value="P:transmembrane transport"/>
    <property type="evidence" value="ECO:0007669"/>
    <property type="project" value="TreeGrafter"/>
</dbReference>
<dbReference type="Proteomes" id="UP000228767">
    <property type="component" value="Unassembled WGS sequence"/>
</dbReference>
<protein>
    <recommendedName>
        <fullName evidence="11">AI-2E family transporter</fullName>
    </recommendedName>
</protein>
<keyword evidence="6 8" id="KW-1133">Transmembrane helix</keyword>
<feature type="transmembrane region" description="Helical" evidence="8">
    <location>
        <begin position="67"/>
        <end position="88"/>
    </location>
</feature>
<proteinExistence type="inferred from homology"/>
<keyword evidence="7 8" id="KW-0472">Membrane</keyword>
<evidence type="ECO:0000256" key="2">
    <source>
        <dbReference type="ARBA" id="ARBA00009773"/>
    </source>
</evidence>
<dbReference type="PANTHER" id="PTHR21716:SF53">
    <property type="entry name" value="PERMEASE PERM-RELATED"/>
    <property type="match status" value="1"/>
</dbReference>
<reference evidence="9 10" key="1">
    <citation type="submission" date="2017-09" db="EMBL/GenBank/DDBJ databases">
        <title>Depth-based differentiation of microbial function through sediment-hosted aquifers and enrichment of novel symbionts in the deep terrestrial subsurface.</title>
        <authorList>
            <person name="Probst A.J."/>
            <person name="Ladd B."/>
            <person name="Jarett J.K."/>
            <person name="Geller-Mcgrath D.E."/>
            <person name="Sieber C.M."/>
            <person name="Emerson J.B."/>
            <person name="Anantharaman K."/>
            <person name="Thomas B.C."/>
            <person name="Malmstrom R."/>
            <person name="Stieglmeier M."/>
            <person name="Klingl A."/>
            <person name="Woyke T."/>
            <person name="Ryan C.M."/>
            <person name="Banfield J.F."/>
        </authorList>
    </citation>
    <scope>NUCLEOTIDE SEQUENCE [LARGE SCALE GENOMIC DNA]</scope>
    <source>
        <strain evidence="9">CG10_big_fil_rev_8_21_14_0_10_51_16</strain>
    </source>
</reference>
<feature type="transmembrane region" description="Helical" evidence="8">
    <location>
        <begin position="268"/>
        <end position="288"/>
    </location>
</feature>
<feature type="transmembrane region" description="Helical" evidence="8">
    <location>
        <begin position="239"/>
        <end position="261"/>
    </location>
</feature>
<evidence type="ECO:0000256" key="8">
    <source>
        <dbReference type="SAM" id="Phobius"/>
    </source>
</evidence>
<evidence type="ECO:0008006" key="11">
    <source>
        <dbReference type="Google" id="ProtNLM"/>
    </source>
</evidence>
<dbReference type="InterPro" id="IPR002549">
    <property type="entry name" value="AI-2E-like"/>
</dbReference>
<feature type="transmembrane region" description="Helical" evidence="8">
    <location>
        <begin position="37"/>
        <end position="55"/>
    </location>
</feature>
<evidence type="ECO:0000313" key="10">
    <source>
        <dbReference type="Proteomes" id="UP000228767"/>
    </source>
</evidence>
<organism evidence="9 10">
    <name type="scientific">Candidatus Vogelbacteria bacterium CG10_big_fil_rev_8_21_14_0_10_51_16</name>
    <dbReference type="NCBI Taxonomy" id="1975045"/>
    <lineage>
        <taxon>Bacteria</taxon>
        <taxon>Candidatus Vogeliibacteriota</taxon>
    </lineage>
</organism>
<comment type="similarity">
    <text evidence="2">Belongs to the autoinducer-2 exporter (AI-2E) (TC 2.A.86) family.</text>
</comment>
<dbReference type="AlphaFoldDB" id="A0A2H0RDA1"/>
<dbReference type="Pfam" id="PF01594">
    <property type="entry name" value="AI-2E_transport"/>
    <property type="match status" value="1"/>
</dbReference>
<evidence type="ECO:0000256" key="4">
    <source>
        <dbReference type="ARBA" id="ARBA00022475"/>
    </source>
</evidence>
<name>A0A2H0RDA1_9BACT</name>
<feature type="transmembrane region" description="Helical" evidence="8">
    <location>
        <begin position="156"/>
        <end position="176"/>
    </location>
</feature>
<keyword evidence="4" id="KW-1003">Cell membrane</keyword>
<evidence type="ECO:0000256" key="6">
    <source>
        <dbReference type="ARBA" id="ARBA00022989"/>
    </source>
</evidence>
<keyword evidence="5 8" id="KW-0812">Transmembrane</keyword>
<feature type="transmembrane region" description="Helical" evidence="8">
    <location>
        <begin position="210"/>
        <end position="233"/>
    </location>
</feature>